<dbReference type="Proteomes" id="UP000005326">
    <property type="component" value="Unassembled WGS sequence"/>
</dbReference>
<name>B0MQZ1_9FIRM</name>
<sequence>MYTVYVPFYVDFYGFYSMGLYSIIFYHSEKEKSICEGEF</sequence>
<keyword evidence="1" id="KW-0472">Membrane</keyword>
<keyword evidence="1" id="KW-0812">Transmembrane</keyword>
<dbReference type="AlphaFoldDB" id="B0MQZ1"/>
<organism evidence="2 3">
    <name type="scientific">[Eubacterium] siraeum DSM 15702</name>
    <dbReference type="NCBI Taxonomy" id="428128"/>
    <lineage>
        <taxon>Bacteria</taxon>
        <taxon>Bacillati</taxon>
        <taxon>Bacillota</taxon>
        <taxon>Clostridia</taxon>
        <taxon>Eubacteriales</taxon>
        <taxon>Oscillospiraceae</taxon>
        <taxon>Oscillospiraceae incertae sedis</taxon>
    </lineage>
</organism>
<keyword evidence="3" id="KW-1185">Reference proteome</keyword>
<evidence type="ECO:0000256" key="1">
    <source>
        <dbReference type="SAM" id="Phobius"/>
    </source>
</evidence>
<dbReference type="EMBL" id="ABCA03000053">
    <property type="protein sequence ID" value="EDR99908.1"/>
    <property type="molecule type" value="Genomic_DNA"/>
</dbReference>
<accession>B0MQZ1</accession>
<keyword evidence="1" id="KW-1133">Transmembrane helix</keyword>
<reference evidence="2" key="1">
    <citation type="submission" date="2007-10" db="EMBL/GenBank/DDBJ databases">
        <authorList>
            <person name="Fulton L."/>
            <person name="Clifton S."/>
            <person name="Fulton B."/>
            <person name="Xu J."/>
            <person name="Minx P."/>
            <person name="Pepin K.H."/>
            <person name="Johnson M."/>
            <person name="Thiruvilangam P."/>
            <person name="Bhonagiri V."/>
            <person name="Nash W.E."/>
            <person name="Mardis E.R."/>
            <person name="Wilson R.K."/>
        </authorList>
    </citation>
    <scope>NUCLEOTIDE SEQUENCE [LARGE SCALE GENOMIC DNA]</scope>
    <source>
        <strain evidence="2">DSM 15702</strain>
    </source>
</reference>
<evidence type="ECO:0000313" key="3">
    <source>
        <dbReference type="Proteomes" id="UP000005326"/>
    </source>
</evidence>
<feature type="transmembrane region" description="Helical" evidence="1">
    <location>
        <begin position="6"/>
        <end position="26"/>
    </location>
</feature>
<comment type="caution">
    <text evidence="2">The sequence shown here is derived from an EMBL/GenBank/DDBJ whole genome shotgun (WGS) entry which is preliminary data.</text>
</comment>
<protein>
    <submittedName>
        <fullName evidence="2">Uncharacterized protein</fullName>
    </submittedName>
</protein>
<gene>
    <name evidence="2" type="ORF">EUBSIR_02258</name>
</gene>
<evidence type="ECO:0000313" key="2">
    <source>
        <dbReference type="EMBL" id="EDR99908.1"/>
    </source>
</evidence>
<reference evidence="2" key="2">
    <citation type="submission" date="2014-06" db="EMBL/GenBank/DDBJ databases">
        <title>Draft genome sequence of Eubacterium siraeum (DSM 15702).</title>
        <authorList>
            <person name="Sudarsanam P."/>
            <person name="Ley R."/>
            <person name="Guruge J."/>
            <person name="Turnbaugh P.J."/>
            <person name="Mahowald M."/>
            <person name="Liep D."/>
            <person name="Gordon J."/>
        </authorList>
    </citation>
    <scope>NUCLEOTIDE SEQUENCE</scope>
    <source>
        <strain evidence="2">DSM 15702</strain>
    </source>
</reference>
<proteinExistence type="predicted"/>